<gene>
    <name evidence="2" type="ORF">PCG10_004632</name>
</gene>
<dbReference type="EMBL" id="JAAOZQ010000263">
    <property type="protein sequence ID" value="KAF7514782.1"/>
    <property type="molecule type" value="Genomic_DNA"/>
</dbReference>
<reference evidence="2" key="1">
    <citation type="submission" date="2020-02" db="EMBL/GenBank/DDBJ databases">
        <authorList>
            <person name="Lichtner F.J."/>
        </authorList>
    </citation>
    <scope>NUCLEOTIDE SEQUENCE</scope>
    <source>
        <strain evidence="2">G10</strain>
    </source>
</reference>
<feature type="non-terminal residue" evidence="2">
    <location>
        <position position="135"/>
    </location>
</feature>
<dbReference type="AlphaFoldDB" id="A0A9P5KV25"/>
<keyword evidence="3" id="KW-1185">Reference proteome</keyword>
<name>A0A9P5KV25_PENCR</name>
<evidence type="ECO:0000313" key="3">
    <source>
        <dbReference type="Proteomes" id="UP000701341"/>
    </source>
</evidence>
<dbReference type="Proteomes" id="UP000701341">
    <property type="component" value="Unassembled WGS sequence"/>
</dbReference>
<evidence type="ECO:0000313" key="2">
    <source>
        <dbReference type="EMBL" id="KAF7514782.1"/>
    </source>
</evidence>
<feature type="region of interest" description="Disordered" evidence="1">
    <location>
        <begin position="26"/>
        <end position="56"/>
    </location>
</feature>
<comment type="caution">
    <text evidence="2">The sequence shown here is derived from an EMBL/GenBank/DDBJ whole genome shotgun (WGS) entry which is preliminary data.</text>
</comment>
<sequence length="135" mass="15341">ERLSAAQGERIRRLEEMIAQQGISNQTDEITSETVTEQVRTATETPSSIGEPYRRPRARLPDPVLFAGSRITMENKLAVDGEAIGATHEQFMYVFSRLEKLAWKNTGTYVKHRRNDGTPEELLDYLEKIYGNLNA</sequence>
<organism evidence="2 3">
    <name type="scientific">Penicillium crustosum</name>
    <name type="common">Blue mold fungus</name>
    <dbReference type="NCBI Taxonomy" id="36656"/>
    <lineage>
        <taxon>Eukaryota</taxon>
        <taxon>Fungi</taxon>
        <taxon>Dikarya</taxon>
        <taxon>Ascomycota</taxon>
        <taxon>Pezizomycotina</taxon>
        <taxon>Eurotiomycetes</taxon>
        <taxon>Eurotiomycetidae</taxon>
        <taxon>Eurotiales</taxon>
        <taxon>Aspergillaceae</taxon>
        <taxon>Penicillium</taxon>
    </lineage>
</organism>
<evidence type="ECO:0000256" key="1">
    <source>
        <dbReference type="SAM" id="MobiDB-lite"/>
    </source>
</evidence>
<protein>
    <submittedName>
        <fullName evidence="2">Uncharacterized protein</fullName>
    </submittedName>
</protein>
<accession>A0A9P5KV25</accession>
<proteinExistence type="predicted"/>
<feature type="compositionally biased region" description="Polar residues" evidence="1">
    <location>
        <begin position="26"/>
        <end position="48"/>
    </location>
</feature>